<dbReference type="EMBL" id="ADBV01017375">
    <property type="protein sequence ID" value="EJW71925.1"/>
    <property type="molecule type" value="Genomic_DNA"/>
</dbReference>
<evidence type="ECO:0000259" key="1">
    <source>
        <dbReference type="PROSITE" id="PS50234"/>
    </source>
</evidence>
<dbReference type="AlphaFoldDB" id="J9AD35"/>
<protein>
    <recommendedName>
        <fullName evidence="1">VWFA domain-containing protein</fullName>
    </recommendedName>
</protein>
<dbReference type="Pfam" id="PF00092">
    <property type="entry name" value="VWA"/>
    <property type="match status" value="1"/>
</dbReference>
<evidence type="ECO:0000313" key="2">
    <source>
        <dbReference type="EMBL" id="EJW71925.1"/>
    </source>
</evidence>
<dbReference type="PROSITE" id="PS50234">
    <property type="entry name" value="VWFA"/>
    <property type="match status" value="1"/>
</dbReference>
<organism evidence="2 3">
    <name type="scientific">Wuchereria bancrofti</name>
    <dbReference type="NCBI Taxonomy" id="6293"/>
    <lineage>
        <taxon>Eukaryota</taxon>
        <taxon>Metazoa</taxon>
        <taxon>Ecdysozoa</taxon>
        <taxon>Nematoda</taxon>
        <taxon>Chromadorea</taxon>
        <taxon>Rhabditida</taxon>
        <taxon>Spirurina</taxon>
        <taxon>Spiruromorpha</taxon>
        <taxon>Filarioidea</taxon>
        <taxon>Onchocercidae</taxon>
        <taxon>Wuchereria</taxon>
    </lineage>
</organism>
<dbReference type="Gene3D" id="3.40.50.410">
    <property type="entry name" value="von Willebrand factor, type A domain"/>
    <property type="match status" value="1"/>
</dbReference>
<feature type="domain" description="VWFA" evidence="1">
    <location>
        <begin position="1"/>
        <end position="135"/>
    </location>
</feature>
<dbReference type="InterPro" id="IPR036465">
    <property type="entry name" value="vWFA_dom_sf"/>
</dbReference>
<name>J9AD35_WUCBA</name>
<sequence length="320" mass="35784">MGVMDITVVINVETLDRDSFDHVKRVIQNLVIEHFDLAPDVAQFALVKYGGTAEVPITLGGYNEKMELLEELNRVKIDHIKEHPRLIVGVSAAKQQFASFGREDAGKLMLVITDGQDIYSEDRFKDNIIPMLIVGSKEFEEEIKDWTKSYILVDSWEQLRADSIANIIEKECLLGRIFIPTKKVSSRSKSERFEDFVSSPLPTDEFGRIVVLPTSERVILSTDEYGHVSYPVKDISGRLLPINENGSVMDRELMESDYGKPIGSDRRQLPTDESEAYIYPAGGKGKALSPDGKTGQSIVTNLAGKYSSQGSPYSFNDNII</sequence>
<accession>J9AD35</accession>
<gene>
    <name evidence="2" type="ORF">WUBG_17165</name>
</gene>
<dbReference type="SUPFAM" id="SSF53300">
    <property type="entry name" value="vWA-like"/>
    <property type="match status" value="1"/>
</dbReference>
<feature type="non-terminal residue" evidence="2">
    <location>
        <position position="320"/>
    </location>
</feature>
<dbReference type="InterPro" id="IPR002035">
    <property type="entry name" value="VWF_A"/>
</dbReference>
<evidence type="ECO:0000313" key="3">
    <source>
        <dbReference type="Proteomes" id="UP000004810"/>
    </source>
</evidence>
<comment type="caution">
    <text evidence="2">The sequence shown here is derived from an EMBL/GenBank/DDBJ whole genome shotgun (WGS) entry which is preliminary data.</text>
</comment>
<dbReference type="Proteomes" id="UP000004810">
    <property type="component" value="Unassembled WGS sequence"/>
</dbReference>
<proteinExistence type="predicted"/>
<reference evidence="3" key="1">
    <citation type="submission" date="2012-08" db="EMBL/GenBank/DDBJ databases">
        <title>The Genome Sequence of Wuchereria bancrofti.</title>
        <authorList>
            <person name="Nutman T.B."/>
            <person name="Fink D.L."/>
            <person name="Russ C."/>
            <person name="Young S."/>
            <person name="Zeng Q."/>
            <person name="Koehrsen M."/>
            <person name="Alvarado L."/>
            <person name="Berlin A."/>
            <person name="Chapman S.B."/>
            <person name="Chen Z."/>
            <person name="Freedman E."/>
            <person name="Gellesch M."/>
            <person name="Goldberg J."/>
            <person name="Griggs A."/>
            <person name="Gujja S."/>
            <person name="Heilman E.R."/>
            <person name="Heiman D."/>
            <person name="Hepburn T."/>
            <person name="Howarth C."/>
            <person name="Jen D."/>
            <person name="Larson L."/>
            <person name="Lewis B."/>
            <person name="Mehta T."/>
            <person name="Park D."/>
            <person name="Pearson M."/>
            <person name="Roberts A."/>
            <person name="Saif S."/>
            <person name="Shea T."/>
            <person name="Shenoy N."/>
            <person name="Sisk P."/>
            <person name="Stolte C."/>
            <person name="Sykes S."/>
            <person name="Walk T."/>
            <person name="White J."/>
            <person name="Yandava C."/>
            <person name="Haas B."/>
            <person name="Henn M.R."/>
            <person name="Nusbaum C."/>
            <person name="Birren B."/>
        </authorList>
    </citation>
    <scope>NUCLEOTIDE SEQUENCE [LARGE SCALE GENOMIC DNA]</scope>
    <source>
        <strain evidence="3">NA</strain>
    </source>
</reference>